<gene>
    <name evidence="5" type="ORF">CVLEPA_LOCUS26338</name>
</gene>
<sequence>MQLVGSTMVQQTRRVVEDYVLYKIHSALSHEDYNAERASPYINSIEASILMNGLPLPQQSPSKLNLALRSIAGQYERKYKETFPDLLNEMRTMDVSESEVDAIFSRICKDLFHLPLKQIPNKIENLTATNKNTAALHKVTFDDSHIKWGHVIALFVFAGTVAVRAVECRTPEKVDDIVNWVTRFLDTELSPWILKQGGWENFVEWSKASVDKIGCAEDNGFDPNLFNAGIRSVMSVGVLAACVGLGALMIKKL</sequence>
<keyword evidence="3" id="KW-0812">Transmembrane</keyword>
<keyword evidence="3" id="KW-1133">Transmembrane helix</keyword>
<reference evidence="5 6" key="1">
    <citation type="submission" date="2024-02" db="EMBL/GenBank/DDBJ databases">
        <authorList>
            <person name="Daric V."/>
            <person name="Darras S."/>
        </authorList>
    </citation>
    <scope>NUCLEOTIDE SEQUENCE [LARGE SCALE GENOMIC DNA]</scope>
</reference>
<feature type="domain" description="Bcl-2 Bcl-2 homology region 1-3" evidence="4">
    <location>
        <begin position="99"/>
        <end position="199"/>
    </location>
</feature>
<dbReference type="EMBL" id="CAWYQH010000130">
    <property type="protein sequence ID" value="CAK8693006.1"/>
    <property type="molecule type" value="Genomic_DNA"/>
</dbReference>
<feature type="transmembrane region" description="Helical" evidence="3">
    <location>
        <begin position="232"/>
        <end position="250"/>
    </location>
</feature>
<organism evidence="5 6">
    <name type="scientific">Clavelina lepadiformis</name>
    <name type="common">Light-bulb sea squirt</name>
    <name type="synonym">Ascidia lepadiformis</name>
    <dbReference type="NCBI Taxonomy" id="159417"/>
    <lineage>
        <taxon>Eukaryota</taxon>
        <taxon>Metazoa</taxon>
        <taxon>Chordata</taxon>
        <taxon>Tunicata</taxon>
        <taxon>Ascidiacea</taxon>
        <taxon>Aplousobranchia</taxon>
        <taxon>Clavelinidae</taxon>
        <taxon>Clavelina</taxon>
    </lineage>
</organism>
<evidence type="ECO:0000313" key="6">
    <source>
        <dbReference type="Proteomes" id="UP001642483"/>
    </source>
</evidence>
<dbReference type="InterPro" id="IPR026298">
    <property type="entry name" value="Bcl-2_fam"/>
</dbReference>
<name>A0ABP0GMQ0_CLALP</name>
<keyword evidence="2" id="KW-0053">Apoptosis</keyword>
<dbReference type="SMART" id="SM00337">
    <property type="entry name" value="BCL"/>
    <property type="match status" value="1"/>
</dbReference>
<dbReference type="CDD" id="cd06845">
    <property type="entry name" value="Bcl-2_like"/>
    <property type="match status" value="1"/>
</dbReference>
<comment type="similarity">
    <text evidence="1">Belongs to the Bcl-2 family.</text>
</comment>
<comment type="caution">
    <text evidence="5">The sequence shown here is derived from an EMBL/GenBank/DDBJ whole genome shotgun (WGS) entry which is preliminary data.</text>
</comment>
<evidence type="ECO:0000313" key="5">
    <source>
        <dbReference type="EMBL" id="CAK8693006.1"/>
    </source>
</evidence>
<dbReference type="InterPro" id="IPR002475">
    <property type="entry name" value="Bcl2-like"/>
</dbReference>
<dbReference type="InterPro" id="IPR020726">
    <property type="entry name" value="Bcl2_BH2_motif_CS"/>
</dbReference>
<evidence type="ECO:0000256" key="3">
    <source>
        <dbReference type="SAM" id="Phobius"/>
    </source>
</evidence>
<dbReference type="Gene3D" id="1.10.437.10">
    <property type="entry name" value="Blc2-like"/>
    <property type="match status" value="1"/>
</dbReference>
<evidence type="ECO:0000256" key="1">
    <source>
        <dbReference type="ARBA" id="ARBA00009458"/>
    </source>
</evidence>
<dbReference type="InterPro" id="IPR046371">
    <property type="entry name" value="Bcl-2_BH1-3"/>
</dbReference>
<protein>
    <recommendedName>
        <fullName evidence="4">Bcl-2 Bcl-2 homology region 1-3 domain-containing protein</fullName>
    </recommendedName>
</protein>
<evidence type="ECO:0000259" key="4">
    <source>
        <dbReference type="SMART" id="SM00337"/>
    </source>
</evidence>
<dbReference type="InterPro" id="IPR036834">
    <property type="entry name" value="Bcl-2-like_sf"/>
</dbReference>
<dbReference type="SUPFAM" id="SSF56854">
    <property type="entry name" value="Bcl-2 inhibitors of programmed cell death"/>
    <property type="match status" value="1"/>
</dbReference>
<dbReference type="Pfam" id="PF00452">
    <property type="entry name" value="Bcl-2"/>
    <property type="match status" value="1"/>
</dbReference>
<keyword evidence="3" id="KW-0472">Membrane</keyword>
<dbReference type="PANTHER" id="PTHR11256">
    <property type="entry name" value="BCL-2 RELATED"/>
    <property type="match status" value="1"/>
</dbReference>
<keyword evidence="6" id="KW-1185">Reference proteome</keyword>
<evidence type="ECO:0000256" key="2">
    <source>
        <dbReference type="ARBA" id="ARBA00022703"/>
    </source>
</evidence>
<dbReference type="PROSITE" id="PS01258">
    <property type="entry name" value="BH2"/>
    <property type="match status" value="1"/>
</dbReference>
<proteinExistence type="inferred from homology"/>
<dbReference type="PROSITE" id="PS50062">
    <property type="entry name" value="BCL2_FAMILY"/>
    <property type="match status" value="1"/>
</dbReference>
<accession>A0ABP0GMQ0</accession>
<dbReference type="Proteomes" id="UP001642483">
    <property type="component" value="Unassembled WGS sequence"/>
</dbReference>
<dbReference type="PANTHER" id="PTHR11256:SF62">
    <property type="entry name" value="BCL-2 BCL-2 HOMOLOGY REGION 1-3 DOMAIN-CONTAINING PROTEIN"/>
    <property type="match status" value="1"/>
</dbReference>